<evidence type="ECO:0000313" key="8">
    <source>
        <dbReference type="EMBL" id="KAH0543444.1"/>
    </source>
</evidence>
<evidence type="ECO:0000256" key="4">
    <source>
        <dbReference type="ARBA" id="ARBA00022786"/>
    </source>
</evidence>
<dbReference type="EMBL" id="JAGHQL010000032">
    <property type="protein sequence ID" value="KAH0543444.1"/>
    <property type="molecule type" value="Genomic_DNA"/>
</dbReference>
<dbReference type="OrthoDB" id="629492at2759"/>
<evidence type="ECO:0000256" key="2">
    <source>
        <dbReference type="ARBA" id="ARBA00022679"/>
    </source>
</evidence>
<dbReference type="SMART" id="SM00028">
    <property type="entry name" value="TPR"/>
    <property type="match status" value="3"/>
</dbReference>
<dbReference type="SUPFAM" id="SSF48452">
    <property type="entry name" value="TPR-like"/>
    <property type="match status" value="1"/>
</dbReference>
<dbReference type="SMART" id="SM00504">
    <property type="entry name" value="Ubox"/>
    <property type="match status" value="1"/>
</dbReference>
<feature type="repeat" description="TPR" evidence="6">
    <location>
        <begin position="5"/>
        <end position="38"/>
    </location>
</feature>
<dbReference type="GO" id="GO:0005737">
    <property type="term" value="C:cytoplasm"/>
    <property type="evidence" value="ECO:0007669"/>
    <property type="project" value="TreeGrafter"/>
</dbReference>
<dbReference type="GO" id="GO:0000209">
    <property type="term" value="P:protein polyubiquitination"/>
    <property type="evidence" value="ECO:0007669"/>
    <property type="project" value="TreeGrafter"/>
</dbReference>
<dbReference type="PANTHER" id="PTHR46803:SF2">
    <property type="entry name" value="E3 UBIQUITIN-PROTEIN LIGASE CHIP"/>
    <property type="match status" value="1"/>
</dbReference>
<dbReference type="PROSITE" id="PS50005">
    <property type="entry name" value="TPR"/>
    <property type="match status" value="1"/>
</dbReference>
<comment type="catalytic activity">
    <reaction evidence="1">
        <text>S-ubiquitinyl-[E2 ubiquitin-conjugating enzyme]-L-cysteine + [acceptor protein]-L-lysine = [E2 ubiquitin-conjugating enzyme]-L-cysteine + N(6)-ubiquitinyl-[acceptor protein]-L-lysine.</text>
        <dbReference type="EC" id="2.3.2.27"/>
    </reaction>
</comment>
<dbReference type="Proteomes" id="UP000698800">
    <property type="component" value="Unassembled WGS sequence"/>
</dbReference>
<accession>A0A9P8KZD6</accession>
<dbReference type="Pfam" id="PF04564">
    <property type="entry name" value="U-box"/>
    <property type="match status" value="1"/>
</dbReference>
<dbReference type="Pfam" id="PF13431">
    <property type="entry name" value="TPR_17"/>
    <property type="match status" value="1"/>
</dbReference>
<keyword evidence="6" id="KW-0802">TPR repeat</keyword>
<evidence type="ECO:0000256" key="1">
    <source>
        <dbReference type="ARBA" id="ARBA00000900"/>
    </source>
</evidence>
<dbReference type="AlphaFoldDB" id="A0A9P8KZD6"/>
<evidence type="ECO:0000256" key="6">
    <source>
        <dbReference type="PROSITE-ProRule" id="PRU00339"/>
    </source>
</evidence>
<evidence type="ECO:0000256" key="5">
    <source>
        <dbReference type="ARBA" id="ARBA00023110"/>
    </source>
</evidence>
<dbReference type="SUPFAM" id="SSF57850">
    <property type="entry name" value="RING/U-box"/>
    <property type="match status" value="1"/>
</dbReference>
<dbReference type="GO" id="GO:0051087">
    <property type="term" value="F:protein-folding chaperone binding"/>
    <property type="evidence" value="ECO:0007669"/>
    <property type="project" value="TreeGrafter"/>
</dbReference>
<evidence type="ECO:0000259" key="7">
    <source>
        <dbReference type="PROSITE" id="PS51698"/>
    </source>
</evidence>
<protein>
    <recommendedName>
        <fullName evidence="7">U-box domain-containing protein</fullName>
    </recommendedName>
</protein>
<organism evidence="8 9">
    <name type="scientific">Glutinoglossum americanum</name>
    <dbReference type="NCBI Taxonomy" id="1670608"/>
    <lineage>
        <taxon>Eukaryota</taxon>
        <taxon>Fungi</taxon>
        <taxon>Dikarya</taxon>
        <taxon>Ascomycota</taxon>
        <taxon>Pezizomycotina</taxon>
        <taxon>Geoglossomycetes</taxon>
        <taxon>Geoglossales</taxon>
        <taxon>Geoglossaceae</taxon>
        <taxon>Glutinoglossum</taxon>
    </lineage>
</organism>
<dbReference type="GO" id="GO:0006515">
    <property type="term" value="P:protein quality control for misfolded or incompletely synthesized proteins"/>
    <property type="evidence" value="ECO:0007669"/>
    <property type="project" value="TreeGrafter"/>
</dbReference>
<gene>
    <name evidence="8" type="ORF">FGG08_002209</name>
</gene>
<feature type="domain" description="U-box" evidence="7">
    <location>
        <begin position="207"/>
        <end position="260"/>
    </location>
</feature>
<dbReference type="Gene3D" id="3.30.40.10">
    <property type="entry name" value="Zinc/RING finger domain, C3HC4 (zinc finger)"/>
    <property type="match status" value="1"/>
</dbReference>
<keyword evidence="5" id="KW-0413">Isomerase</keyword>
<keyword evidence="5" id="KW-0697">Rotamase</keyword>
<keyword evidence="3" id="KW-0677">Repeat</keyword>
<name>A0A9P8KZD6_9PEZI</name>
<dbReference type="Gene3D" id="1.25.40.10">
    <property type="entry name" value="Tetratricopeptide repeat domain"/>
    <property type="match status" value="1"/>
</dbReference>
<reference evidence="8" key="1">
    <citation type="submission" date="2021-03" db="EMBL/GenBank/DDBJ databases">
        <title>Comparative genomics and phylogenomic investigation of the class Geoglossomycetes provide insights into ecological specialization and systematics.</title>
        <authorList>
            <person name="Melie T."/>
            <person name="Pirro S."/>
            <person name="Miller A.N."/>
            <person name="Quandt A."/>
        </authorList>
    </citation>
    <scope>NUCLEOTIDE SEQUENCE</scope>
    <source>
        <strain evidence="8">GBOQ0MN5Z8</strain>
    </source>
</reference>
<evidence type="ECO:0000256" key="3">
    <source>
        <dbReference type="ARBA" id="ARBA00022737"/>
    </source>
</evidence>
<dbReference type="InterPro" id="IPR011990">
    <property type="entry name" value="TPR-like_helical_dom_sf"/>
</dbReference>
<keyword evidence="9" id="KW-1185">Reference proteome</keyword>
<dbReference type="PROSITE" id="PS51698">
    <property type="entry name" value="U_BOX"/>
    <property type="match status" value="1"/>
</dbReference>
<evidence type="ECO:0000313" key="9">
    <source>
        <dbReference type="Proteomes" id="UP000698800"/>
    </source>
</evidence>
<dbReference type="GO" id="GO:0003755">
    <property type="term" value="F:peptidyl-prolyl cis-trans isomerase activity"/>
    <property type="evidence" value="ECO:0007669"/>
    <property type="project" value="UniProtKB-KW"/>
</dbReference>
<dbReference type="InterPro" id="IPR019734">
    <property type="entry name" value="TPR_rpt"/>
</dbReference>
<dbReference type="GO" id="GO:0045862">
    <property type="term" value="P:positive regulation of proteolysis"/>
    <property type="evidence" value="ECO:0007669"/>
    <property type="project" value="TreeGrafter"/>
</dbReference>
<dbReference type="PANTHER" id="PTHR46803">
    <property type="entry name" value="E3 UBIQUITIN-PROTEIN LIGASE CHIP"/>
    <property type="match status" value="1"/>
</dbReference>
<comment type="caution">
    <text evidence="8">The sequence shown here is derived from an EMBL/GenBank/DDBJ whole genome shotgun (WGS) entry which is preliminary data.</text>
</comment>
<proteinExistence type="predicted"/>
<keyword evidence="4" id="KW-0833">Ubl conjugation pathway</keyword>
<dbReference type="GO" id="GO:0061630">
    <property type="term" value="F:ubiquitin protein ligase activity"/>
    <property type="evidence" value="ECO:0007669"/>
    <property type="project" value="UniProtKB-EC"/>
</dbReference>
<keyword evidence="2" id="KW-0808">Transferase</keyword>
<dbReference type="InterPro" id="IPR013083">
    <property type="entry name" value="Znf_RING/FYVE/PHD"/>
</dbReference>
<dbReference type="InterPro" id="IPR003613">
    <property type="entry name" value="Ubox_domain"/>
</dbReference>
<sequence length="263" mass="30449">MENPALMFKEKGNRRFEEGDYKGAEKCYTEAIVRDPKNHIFFTNRAFARIKLSSWGDVIDDCIKSIELSPQNMKAFYYLAQAQLELNRPNEALASARKAYDICVDTGSTSMSYISALVLRIKKELWEHRERSRIRDQDELLAELTDRLERARDMQEAAVSGDLDRGEKSTSEAEEDIRIIHDISQRKIDELHRVFALAHPNNLKKRTKTGQSYDRSSIMEHIRRSKTDPLTREPLLESELRPNLALKQACAAFLEENGWAVDW</sequence>
<dbReference type="GO" id="GO:0043161">
    <property type="term" value="P:proteasome-mediated ubiquitin-dependent protein catabolic process"/>
    <property type="evidence" value="ECO:0007669"/>
    <property type="project" value="TreeGrafter"/>
</dbReference>
<dbReference type="GO" id="GO:0071218">
    <property type="term" value="P:cellular response to misfolded protein"/>
    <property type="evidence" value="ECO:0007669"/>
    <property type="project" value="TreeGrafter"/>
</dbReference>